<proteinExistence type="predicted"/>
<dbReference type="EMBL" id="AMCI01005799">
    <property type="protein sequence ID" value="EJW95453.1"/>
    <property type="molecule type" value="Genomic_DNA"/>
</dbReference>
<dbReference type="AlphaFoldDB" id="J9FLZ5"/>
<organism evidence="1">
    <name type="scientific">gut metagenome</name>
    <dbReference type="NCBI Taxonomy" id="749906"/>
    <lineage>
        <taxon>unclassified sequences</taxon>
        <taxon>metagenomes</taxon>
        <taxon>organismal metagenomes</taxon>
    </lineage>
</organism>
<sequence length="38" mass="4072">MVGNNTHGNILLLIGPIGCASHPSDNLDNWLENICIIV</sequence>
<protein>
    <submittedName>
        <fullName evidence="1">Uncharacterized protein</fullName>
    </submittedName>
</protein>
<name>J9FLZ5_9ZZZZ</name>
<gene>
    <name evidence="1" type="ORF">EVA_16441</name>
</gene>
<comment type="caution">
    <text evidence="1">The sequence shown here is derived from an EMBL/GenBank/DDBJ whole genome shotgun (WGS) entry which is preliminary data.</text>
</comment>
<reference evidence="1" key="1">
    <citation type="journal article" date="2012" name="PLoS ONE">
        <title>Gene sets for utilization of primary and secondary nutrition supplies in the distal gut of endangered iberian lynx.</title>
        <authorList>
            <person name="Alcaide M."/>
            <person name="Messina E."/>
            <person name="Richter M."/>
            <person name="Bargiela R."/>
            <person name="Peplies J."/>
            <person name="Huws S.A."/>
            <person name="Newbold C.J."/>
            <person name="Golyshin P.N."/>
            <person name="Simon M.A."/>
            <person name="Lopez G."/>
            <person name="Yakimov M.M."/>
            <person name="Ferrer M."/>
        </authorList>
    </citation>
    <scope>NUCLEOTIDE SEQUENCE</scope>
</reference>
<evidence type="ECO:0000313" key="1">
    <source>
        <dbReference type="EMBL" id="EJW95453.1"/>
    </source>
</evidence>
<accession>J9FLZ5</accession>